<dbReference type="Pfam" id="PF03881">
    <property type="entry name" value="Fructosamin_kin"/>
    <property type="match status" value="1"/>
</dbReference>
<comment type="similarity">
    <text evidence="1 2">Belongs to the fructosamine kinase family.</text>
</comment>
<keyword evidence="2" id="KW-0808">Transferase</keyword>
<evidence type="ECO:0000256" key="2">
    <source>
        <dbReference type="PIRNR" id="PIRNR006221"/>
    </source>
</evidence>
<evidence type="ECO:0000313" key="3">
    <source>
        <dbReference type="EMBL" id="MDC7225701.1"/>
    </source>
</evidence>
<comment type="caution">
    <text evidence="3">The sequence shown here is derived from an EMBL/GenBank/DDBJ whole genome shotgun (WGS) entry which is preliminary data.</text>
</comment>
<proteinExistence type="inferred from homology"/>
<dbReference type="PANTHER" id="PTHR12149">
    <property type="entry name" value="FRUCTOSAMINE 3 KINASE-RELATED PROTEIN"/>
    <property type="match status" value="1"/>
</dbReference>
<gene>
    <name evidence="3" type="ORF">PQJ61_02930</name>
</gene>
<dbReference type="Gene3D" id="3.90.1200.10">
    <property type="match status" value="1"/>
</dbReference>
<accession>A0AAJ1IE44</accession>
<dbReference type="EMBL" id="JAQQAL010000009">
    <property type="protein sequence ID" value="MDC7225701.1"/>
    <property type="molecule type" value="Genomic_DNA"/>
</dbReference>
<dbReference type="GO" id="GO:0016301">
    <property type="term" value="F:kinase activity"/>
    <property type="evidence" value="ECO:0007669"/>
    <property type="project" value="UniProtKB-UniRule"/>
</dbReference>
<organism evidence="3 4">
    <name type="scientific">Candidatus Thalassospirochaeta sargassi</name>
    <dbReference type="NCBI Taxonomy" id="3119039"/>
    <lineage>
        <taxon>Bacteria</taxon>
        <taxon>Pseudomonadati</taxon>
        <taxon>Spirochaetota</taxon>
        <taxon>Spirochaetia</taxon>
        <taxon>Spirochaetales</taxon>
        <taxon>Spirochaetaceae</taxon>
        <taxon>Candidatus Thalassospirochaeta</taxon>
    </lineage>
</organism>
<evidence type="ECO:0000313" key="4">
    <source>
        <dbReference type="Proteomes" id="UP001221217"/>
    </source>
</evidence>
<dbReference type="AlphaFoldDB" id="A0AAJ1IE44"/>
<sequence>MNFSSVINEEILRVRPLLGGDIGQSFHVTTIRSEYFVKYYRTPGMAGAEAAGLAAMSQSTTVSLPELVDSDDHFLVLRFINSAARRHDFQSVLGRQLAAMHKKTESEGFGFETDNFIGRTRQKNSFKSDWSSFLTENRLGYQIELAGDKMLAEAWNRLRSRLPELLAGTEEPPCLIHGDLWAGNVISGSAGEPVLIDPAAYYGHREMELGMTMLFGGFNEDFYASYDEEYPLLPGWRGRMNLYILYHVLNHYNMFGGGYRSQALSLMRGYC</sequence>
<dbReference type="InterPro" id="IPR016477">
    <property type="entry name" value="Fructo-/Ketosamine-3-kinase"/>
</dbReference>
<keyword evidence="2 3" id="KW-0418">Kinase</keyword>
<dbReference type="PANTHER" id="PTHR12149:SF8">
    <property type="entry name" value="PROTEIN-RIBULOSAMINE 3-KINASE"/>
    <property type="match status" value="1"/>
</dbReference>
<protein>
    <submittedName>
        <fullName evidence="3">Fructosamine kinase family protein</fullName>
    </submittedName>
</protein>
<dbReference type="InterPro" id="IPR011009">
    <property type="entry name" value="Kinase-like_dom_sf"/>
</dbReference>
<reference evidence="3 4" key="1">
    <citation type="submission" date="2022-12" db="EMBL/GenBank/DDBJ databases">
        <title>Metagenome assembled genome from gulf of manar.</title>
        <authorList>
            <person name="Kohli P."/>
            <person name="Pk S."/>
            <person name="Venkata Ramana C."/>
            <person name="Sasikala C."/>
        </authorList>
    </citation>
    <scope>NUCLEOTIDE SEQUENCE [LARGE SCALE GENOMIC DNA]</scope>
    <source>
        <strain evidence="3">JB008</strain>
    </source>
</reference>
<dbReference type="Gene3D" id="3.30.200.20">
    <property type="entry name" value="Phosphorylase Kinase, domain 1"/>
    <property type="match status" value="1"/>
</dbReference>
<dbReference type="Proteomes" id="UP001221217">
    <property type="component" value="Unassembled WGS sequence"/>
</dbReference>
<dbReference type="SUPFAM" id="SSF56112">
    <property type="entry name" value="Protein kinase-like (PK-like)"/>
    <property type="match status" value="1"/>
</dbReference>
<name>A0AAJ1IE44_9SPIO</name>
<dbReference type="PIRSF" id="PIRSF006221">
    <property type="entry name" value="Ketosamine-3-kinase"/>
    <property type="match status" value="1"/>
</dbReference>
<evidence type="ECO:0000256" key="1">
    <source>
        <dbReference type="ARBA" id="ARBA00009460"/>
    </source>
</evidence>